<dbReference type="GeneTree" id="ENSGT00940000159397"/>
<dbReference type="PROSITE" id="PS51417">
    <property type="entry name" value="ARF"/>
    <property type="match status" value="1"/>
</dbReference>
<dbReference type="RefSeq" id="XP_023651729.1">
    <property type="nucleotide sequence ID" value="XM_023795961.2"/>
</dbReference>
<feature type="binding site" evidence="3">
    <location>
        <position position="117"/>
    </location>
    <ligand>
        <name>GTP</name>
        <dbReference type="ChEBI" id="CHEBI:37565"/>
    </ligand>
</feature>
<dbReference type="PRINTS" id="PR00328">
    <property type="entry name" value="SAR1GTPBP"/>
</dbReference>
<dbReference type="Ensembl" id="ENSPKIT00000018520.1">
    <property type="protein sequence ID" value="ENSPKIP00000037550.1"/>
    <property type="gene ID" value="ENSPKIG00000015693.1"/>
</dbReference>
<evidence type="ECO:0000256" key="1">
    <source>
        <dbReference type="ARBA" id="ARBA00022741"/>
    </source>
</evidence>
<evidence type="ECO:0000256" key="2">
    <source>
        <dbReference type="ARBA" id="ARBA00023134"/>
    </source>
</evidence>
<keyword evidence="5" id="KW-0812">Transmembrane</keyword>
<dbReference type="GO" id="GO:0005525">
    <property type="term" value="F:GTP binding"/>
    <property type="evidence" value="ECO:0007669"/>
    <property type="project" value="UniProtKB-KW"/>
</dbReference>
<evidence type="ECO:0000313" key="6">
    <source>
        <dbReference type="Ensembl" id="ENSPKIP00000037550.1"/>
    </source>
</evidence>
<dbReference type="SMART" id="SM00178">
    <property type="entry name" value="SAR"/>
    <property type="match status" value="1"/>
</dbReference>
<dbReference type="SUPFAM" id="SSF52540">
    <property type="entry name" value="P-loop containing nucleoside triphosphate hydrolases"/>
    <property type="match status" value="1"/>
</dbReference>
<dbReference type="RefSeq" id="XP_023651730.1">
    <property type="nucleotide sequence ID" value="XM_023795962.2"/>
</dbReference>
<dbReference type="Proteomes" id="UP000261540">
    <property type="component" value="Unplaced"/>
</dbReference>
<dbReference type="PANTHER" id="PTHR46724">
    <property type="entry name" value="ADP-RIBOSYLATION FACTOR-LIKE PROTEIN 9-RELATED"/>
    <property type="match status" value="1"/>
</dbReference>
<feature type="transmembrane region" description="Helical" evidence="5">
    <location>
        <begin position="7"/>
        <end position="28"/>
    </location>
</feature>
<feature type="binding site" evidence="4">
    <location>
        <position position="95"/>
    </location>
    <ligand>
        <name>Mg(2+)</name>
        <dbReference type="ChEBI" id="CHEBI:18420"/>
    </ligand>
</feature>
<dbReference type="Pfam" id="PF00025">
    <property type="entry name" value="Arf"/>
    <property type="match status" value="1"/>
</dbReference>
<feature type="binding site" evidence="3">
    <location>
        <begin position="171"/>
        <end position="174"/>
    </location>
    <ligand>
        <name>GTP</name>
        <dbReference type="ChEBI" id="CHEBI:37565"/>
    </ligand>
</feature>
<dbReference type="GO" id="GO:0003924">
    <property type="term" value="F:GTPase activity"/>
    <property type="evidence" value="ECO:0007669"/>
    <property type="project" value="InterPro"/>
</dbReference>
<feature type="binding site" evidence="4">
    <location>
        <position position="77"/>
    </location>
    <ligand>
        <name>Mg(2+)</name>
        <dbReference type="ChEBI" id="CHEBI:18420"/>
    </ligand>
</feature>
<keyword evidence="2 3" id="KW-0342">GTP-binding</keyword>
<proteinExistence type="predicted"/>
<dbReference type="GeneID" id="111835529"/>
<protein>
    <submittedName>
        <fullName evidence="6">ADP-ribosylation factor-like 9</fullName>
    </submittedName>
</protein>
<reference evidence="6" key="1">
    <citation type="submission" date="2025-08" db="UniProtKB">
        <authorList>
            <consortium name="Ensembl"/>
        </authorList>
    </citation>
    <scope>IDENTIFICATION</scope>
</reference>
<evidence type="ECO:0000256" key="4">
    <source>
        <dbReference type="PIRSR" id="PIRSR606689-2"/>
    </source>
</evidence>
<dbReference type="OrthoDB" id="25466at2759"/>
<dbReference type="InterPro" id="IPR053254">
    <property type="entry name" value="Arf-like_GTPase"/>
</dbReference>
<dbReference type="CTD" id="132946"/>
<dbReference type="InterPro" id="IPR006689">
    <property type="entry name" value="Small_GTPase_ARF/SAR"/>
</dbReference>
<evidence type="ECO:0000256" key="3">
    <source>
        <dbReference type="PIRSR" id="PIRSR606689-1"/>
    </source>
</evidence>
<evidence type="ECO:0000313" key="7">
    <source>
        <dbReference type="Proteomes" id="UP000261540"/>
    </source>
</evidence>
<dbReference type="Gene3D" id="3.40.50.300">
    <property type="entry name" value="P-loop containing nucleotide triphosphate hydrolases"/>
    <property type="match status" value="1"/>
</dbReference>
<sequence length="232" mass="25026">MPGLREAGLLGAAVAIAGGATFVAWSYVTSRGKQEREREVSAAVTGEAAQPVAASEEVKTAGSRQVLVLGLDGAGKTSVMHCLATGSLEQDVSPTEGINAISINKEDLQIEFLEIGGTETLRRYWRKYLCKAQVLVFVVDSTDTPRFPLARRSLLELVAGDPCLPLVVLANKQDLQGACSITELHEALGLADVGDERKLFLIGTHVKKGDPEMPSSIQDARDYIFQMVYDHR</sequence>
<dbReference type="GO" id="GO:0046872">
    <property type="term" value="F:metal ion binding"/>
    <property type="evidence" value="ECO:0007669"/>
    <property type="project" value="UniProtKB-KW"/>
</dbReference>
<keyword evidence="4" id="KW-0479">Metal-binding</keyword>
<keyword evidence="5" id="KW-1133">Transmembrane helix</keyword>
<keyword evidence="4" id="KW-0460">Magnesium</keyword>
<reference evidence="6" key="2">
    <citation type="submission" date="2025-09" db="UniProtKB">
        <authorList>
            <consortium name="Ensembl"/>
        </authorList>
    </citation>
    <scope>IDENTIFICATION</scope>
</reference>
<keyword evidence="7" id="KW-1185">Reference proteome</keyword>
<dbReference type="SMART" id="SM00177">
    <property type="entry name" value="ARF"/>
    <property type="match status" value="1"/>
</dbReference>
<accession>A0A3B3T4F5</accession>
<feature type="binding site" evidence="3">
    <location>
        <begin position="70"/>
        <end position="77"/>
    </location>
    <ligand>
        <name>GTP</name>
        <dbReference type="ChEBI" id="CHEBI:37565"/>
    </ligand>
</feature>
<dbReference type="InterPro" id="IPR027417">
    <property type="entry name" value="P-loop_NTPase"/>
</dbReference>
<dbReference type="PANTHER" id="PTHR46724:SF2">
    <property type="entry name" value="ADP-RIBOSYLATION FACTOR-LIKE PROTEIN 9"/>
    <property type="match status" value="1"/>
</dbReference>
<dbReference type="KEGG" id="pki:111835529"/>
<dbReference type="AlphaFoldDB" id="A0A3B3T4F5"/>
<organism evidence="6 7">
    <name type="scientific">Paramormyrops kingsleyae</name>
    <dbReference type="NCBI Taxonomy" id="1676925"/>
    <lineage>
        <taxon>Eukaryota</taxon>
        <taxon>Metazoa</taxon>
        <taxon>Chordata</taxon>
        <taxon>Craniata</taxon>
        <taxon>Vertebrata</taxon>
        <taxon>Euteleostomi</taxon>
        <taxon>Actinopterygii</taxon>
        <taxon>Neopterygii</taxon>
        <taxon>Teleostei</taxon>
        <taxon>Osteoglossocephala</taxon>
        <taxon>Osteoglossomorpha</taxon>
        <taxon>Osteoglossiformes</taxon>
        <taxon>Mormyridae</taxon>
        <taxon>Paramormyrops</taxon>
    </lineage>
</organism>
<name>A0A3B3T4F5_9TELE</name>
<keyword evidence="1 3" id="KW-0547">Nucleotide-binding</keyword>
<keyword evidence="5" id="KW-0472">Membrane</keyword>
<evidence type="ECO:0000256" key="5">
    <source>
        <dbReference type="SAM" id="Phobius"/>
    </source>
</evidence>
<dbReference type="STRING" id="1676925.ENSPKIP00000037550"/>